<sequence>MSIQPVQGDHPRKKTPAFQFCLYIGLSAGVIWGLLRWGLYELNFTSVLPGFLVEPFFKQAFLKGLWGHLIGWGAFIALSIVAAFVYKLVLGRVRGPWASLGYGLLWWAALFLGVGPPLGMMESVRRIGWNSIFTDACLFLLWGLFIGYSIVFEYHDEASREPKENAATEQVRQTLLN</sequence>
<keyword evidence="1" id="KW-1133">Transmembrane helix</keyword>
<protein>
    <submittedName>
        <fullName evidence="2">Uncharacterized protein</fullName>
    </submittedName>
</protein>
<keyword evidence="1" id="KW-0472">Membrane</keyword>
<dbReference type="InterPro" id="IPR024563">
    <property type="entry name" value="YqhR"/>
</dbReference>
<keyword evidence="1" id="KW-0812">Transmembrane</keyword>
<comment type="caution">
    <text evidence="2">The sequence shown here is derived from an EMBL/GenBank/DDBJ whole genome shotgun (WGS) entry which is preliminary data.</text>
</comment>
<gene>
    <name evidence="2" type="ORF">IDH44_18915</name>
</gene>
<organism evidence="2 3">
    <name type="scientific">Paenibacillus sabuli</name>
    <dbReference type="NCBI Taxonomy" id="2772509"/>
    <lineage>
        <taxon>Bacteria</taxon>
        <taxon>Bacillati</taxon>
        <taxon>Bacillota</taxon>
        <taxon>Bacilli</taxon>
        <taxon>Bacillales</taxon>
        <taxon>Paenibacillaceae</taxon>
        <taxon>Paenibacillus</taxon>
    </lineage>
</organism>
<feature type="transmembrane region" description="Helical" evidence="1">
    <location>
        <begin position="65"/>
        <end position="85"/>
    </location>
</feature>
<dbReference type="RefSeq" id="WP_190920381.1">
    <property type="nucleotide sequence ID" value="NZ_JACXIZ010000035.1"/>
</dbReference>
<evidence type="ECO:0000256" key="1">
    <source>
        <dbReference type="SAM" id="Phobius"/>
    </source>
</evidence>
<dbReference type="Pfam" id="PF11085">
    <property type="entry name" value="YqhR"/>
    <property type="match status" value="1"/>
</dbReference>
<proteinExistence type="predicted"/>
<dbReference type="AlphaFoldDB" id="A0A927GTF0"/>
<reference evidence="2" key="1">
    <citation type="submission" date="2020-09" db="EMBL/GenBank/DDBJ databases">
        <title>A novel bacterium of genus Paenibacillus, isolated from South China Sea.</title>
        <authorList>
            <person name="Huang H."/>
            <person name="Mo K."/>
            <person name="Hu Y."/>
        </authorList>
    </citation>
    <scope>NUCLEOTIDE SEQUENCE</scope>
    <source>
        <strain evidence="2">IB182496</strain>
    </source>
</reference>
<evidence type="ECO:0000313" key="3">
    <source>
        <dbReference type="Proteomes" id="UP000621560"/>
    </source>
</evidence>
<dbReference type="EMBL" id="JACXIZ010000035">
    <property type="protein sequence ID" value="MBD2847276.1"/>
    <property type="molecule type" value="Genomic_DNA"/>
</dbReference>
<feature type="transmembrane region" description="Helical" evidence="1">
    <location>
        <begin position="127"/>
        <end position="151"/>
    </location>
</feature>
<feature type="transmembrane region" description="Helical" evidence="1">
    <location>
        <begin position="20"/>
        <end position="39"/>
    </location>
</feature>
<accession>A0A927GTF0</accession>
<name>A0A927GTF0_9BACL</name>
<dbReference type="Proteomes" id="UP000621560">
    <property type="component" value="Unassembled WGS sequence"/>
</dbReference>
<feature type="transmembrane region" description="Helical" evidence="1">
    <location>
        <begin position="97"/>
        <end position="115"/>
    </location>
</feature>
<evidence type="ECO:0000313" key="2">
    <source>
        <dbReference type="EMBL" id="MBD2847276.1"/>
    </source>
</evidence>
<keyword evidence="3" id="KW-1185">Reference proteome</keyword>